<dbReference type="PANTHER" id="PTHR43221">
    <property type="entry name" value="PROTEASE HTPX"/>
    <property type="match status" value="1"/>
</dbReference>
<evidence type="ECO:0000256" key="4">
    <source>
        <dbReference type="ARBA" id="ARBA00022692"/>
    </source>
</evidence>
<keyword evidence="3 14" id="KW-0645">Protease</keyword>
<dbReference type="Pfam" id="PF01435">
    <property type="entry name" value="Peptidase_M48"/>
    <property type="match status" value="1"/>
</dbReference>
<keyword evidence="8 12" id="KW-1133">Transmembrane helix</keyword>
<dbReference type="Gene3D" id="3.30.2010.10">
    <property type="entry name" value="Metalloproteases ('zincins'), catalytic domain"/>
    <property type="match status" value="1"/>
</dbReference>
<proteinExistence type="predicted"/>
<gene>
    <name evidence="14" type="ORF">EDD35_2398</name>
</gene>
<protein>
    <submittedName>
        <fullName evidence="14">Zn-dependent protease with chaperone function</fullName>
    </submittedName>
</protein>
<evidence type="ECO:0000256" key="2">
    <source>
        <dbReference type="ARBA" id="ARBA00022475"/>
    </source>
</evidence>
<feature type="transmembrane region" description="Helical" evidence="12">
    <location>
        <begin position="183"/>
        <end position="201"/>
    </location>
</feature>
<dbReference type="InterPro" id="IPR001915">
    <property type="entry name" value="Peptidase_M48"/>
</dbReference>
<feature type="transmembrane region" description="Helical" evidence="12">
    <location>
        <begin position="17"/>
        <end position="38"/>
    </location>
</feature>
<evidence type="ECO:0000256" key="7">
    <source>
        <dbReference type="ARBA" id="ARBA00022833"/>
    </source>
</evidence>
<evidence type="ECO:0000256" key="3">
    <source>
        <dbReference type="ARBA" id="ARBA00022670"/>
    </source>
</evidence>
<feature type="transmembrane region" description="Helical" evidence="12">
    <location>
        <begin position="213"/>
        <end position="237"/>
    </location>
</feature>
<dbReference type="GeneID" id="301843803"/>
<keyword evidence="5" id="KW-0479">Metal-binding</keyword>
<accession>A0A3N2GTV2</accession>
<dbReference type="InterPro" id="IPR050083">
    <property type="entry name" value="HtpX_protease"/>
</dbReference>
<keyword evidence="2" id="KW-1003">Cell membrane</keyword>
<feature type="domain" description="Peptidase M48" evidence="13">
    <location>
        <begin position="103"/>
        <end position="316"/>
    </location>
</feature>
<evidence type="ECO:0000256" key="12">
    <source>
        <dbReference type="SAM" id="Phobius"/>
    </source>
</evidence>
<dbReference type="GO" id="GO:0004222">
    <property type="term" value="F:metalloendopeptidase activity"/>
    <property type="evidence" value="ECO:0007669"/>
    <property type="project" value="InterPro"/>
</dbReference>
<feature type="compositionally biased region" description="Polar residues" evidence="11">
    <location>
        <begin position="642"/>
        <end position="654"/>
    </location>
</feature>
<evidence type="ECO:0000256" key="11">
    <source>
        <dbReference type="SAM" id="MobiDB-lite"/>
    </source>
</evidence>
<evidence type="ECO:0000313" key="15">
    <source>
        <dbReference type="Proteomes" id="UP000274843"/>
    </source>
</evidence>
<keyword evidence="6" id="KW-0378">Hydrolase</keyword>
<keyword evidence="4 12" id="KW-0812">Transmembrane</keyword>
<comment type="cofactor">
    <cofactor evidence="1">
        <name>Zn(2+)</name>
        <dbReference type="ChEBI" id="CHEBI:29105"/>
    </cofactor>
</comment>
<evidence type="ECO:0000256" key="10">
    <source>
        <dbReference type="ARBA" id="ARBA00023136"/>
    </source>
</evidence>
<comment type="caution">
    <text evidence="14">The sequence shown here is derived from an EMBL/GenBank/DDBJ whole genome shotgun (WGS) entry which is preliminary data.</text>
</comment>
<keyword evidence="7" id="KW-0862">Zinc</keyword>
<dbReference type="Proteomes" id="UP000274843">
    <property type="component" value="Unassembled WGS sequence"/>
</dbReference>
<evidence type="ECO:0000256" key="9">
    <source>
        <dbReference type="ARBA" id="ARBA00023049"/>
    </source>
</evidence>
<dbReference type="AlphaFoldDB" id="A0A3N2GTV2"/>
<dbReference type="GO" id="GO:0006508">
    <property type="term" value="P:proteolysis"/>
    <property type="evidence" value="ECO:0007669"/>
    <property type="project" value="UniProtKB-KW"/>
</dbReference>
<dbReference type="EMBL" id="RKHY01000001">
    <property type="protein sequence ID" value="ROS40071.1"/>
    <property type="molecule type" value="Genomic_DNA"/>
</dbReference>
<reference evidence="14 15" key="1">
    <citation type="submission" date="2018-11" db="EMBL/GenBank/DDBJ databases">
        <title>Sequencing the genomes of 1000 actinobacteria strains.</title>
        <authorList>
            <person name="Klenk H.-P."/>
        </authorList>
    </citation>
    <scope>NUCLEOTIDE SEQUENCE [LARGE SCALE GENOMIC DNA]</scope>
    <source>
        <strain evidence="14 15">DSM 44348</strain>
    </source>
</reference>
<dbReference type="PANTHER" id="PTHR43221:SF2">
    <property type="entry name" value="PROTEASE HTPX HOMOLOG"/>
    <property type="match status" value="1"/>
</dbReference>
<evidence type="ECO:0000313" key="14">
    <source>
        <dbReference type="EMBL" id="ROS40071.1"/>
    </source>
</evidence>
<feature type="transmembrane region" description="Helical" evidence="12">
    <location>
        <begin position="50"/>
        <end position="71"/>
    </location>
</feature>
<feature type="region of interest" description="Disordered" evidence="11">
    <location>
        <begin position="633"/>
        <end position="654"/>
    </location>
</feature>
<evidence type="ECO:0000256" key="5">
    <source>
        <dbReference type="ARBA" id="ARBA00022723"/>
    </source>
</evidence>
<keyword evidence="10 12" id="KW-0472">Membrane</keyword>
<dbReference type="GO" id="GO:0046872">
    <property type="term" value="F:metal ion binding"/>
    <property type="evidence" value="ECO:0007669"/>
    <property type="project" value="UniProtKB-KW"/>
</dbReference>
<organism evidence="14 15">
    <name type="scientific">Amycolatopsis thermoflava</name>
    <dbReference type="NCBI Taxonomy" id="84480"/>
    <lineage>
        <taxon>Bacteria</taxon>
        <taxon>Bacillati</taxon>
        <taxon>Actinomycetota</taxon>
        <taxon>Actinomycetes</taxon>
        <taxon>Pseudonocardiales</taxon>
        <taxon>Pseudonocardiaceae</taxon>
        <taxon>Amycolatopsis</taxon>
        <taxon>Amycolatopsis methanolica group</taxon>
    </lineage>
</organism>
<keyword evidence="9" id="KW-0482">Metalloprotease</keyword>
<sequence>MNFFERQLEVRRASARLVWLFTLAVVVIVALVDFAVWAGFRLWERQAGSAVWILVVAGVLTVLVIGLTSWIRTLLLRRGGGGKVATSLGGVPVSPDTPDPNLRRLRNVVEEIAIASGMPVPQLYVLPNEPGINAFAAGWTPGDAAIAVTQGALDRLSRDELQGVIAHEFSHVVNGDMRLNIRLMGVLTGILGLALLGRILLPRGGGRRQAGSLGPLVLPALVAVIAGYVGVVIGRLIKAGVSRQREFLADASAVQFTRQTEGLAGALKKIAGLPTGSRLHTAKAEDVSHMLFGESRKFSSLFATHPPLVRRIQLLDPAFDPRELDQLSSRWAAAPPSGMDEDRALGLTTAAAPAPGPVRAPADAVVASIGNPAAGSFGHAGGLLRCIPEDVQARARRADSVVPVILGLLLSGHPQIRTGQHQLLTARLGRPLADAAWREGDALRGLDPAVRLPLTELAFPALRQRPQQELQAVAAVLHELVRIDGKVDVFEYCLSALLVRDLSEAAHHRPPWPVRRTSLRQAAPSVAALFAVVAAVGHRDPAAAAAAFRAGLARVLPGAPIPFQPPGQAWQALDAAWPVLDGLPGPDKALLVDGLTTVITNDGVLGVAESELLRTVCAMVHCPLPPLATVGLGQPLPPRGQQHPQQSSGVFGVR</sequence>
<evidence type="ECO:0000259" key="13">
    <source>
        <dbReference type="Pfam" id="PF01435"/>
    </source>
</evidence>
<name>A0A3N2GTV2_9PSEU</name>
<evidence type="ECO:0000256" key="1">
    <source>
        <dbReference type="ARBA" id="ARBA00001947"/>
    </source>
</evidence>
<evidence type="ECO:0000256" key="8">
    <source>
        <dbReference type="ARBA" id="ARBA00022989"/>
    </source>
</evidence>
<evidence type="ECO:0000256" key="6">
    <source>
        <dbReference type="ARBA" id="ARBA00022801"/>
    </source>
</evidence>
<keyword evidence="15" id="KW-1185">Reference proteome</keyword>
<dbReference type="RefSeq" id="WP_123683825.1">
    <property type="nucleotide sequence ID" value="NZ_RKHY01000001.1"/>
</dbReference>
<dbReference type="CDD" id="cd07340">
    <property type="entry name" value="M48B_Htpx_like"/>
    <property type="match status" value="1"/>
</dbReference>